<sequence length="96" mass="10700">MTLNQRTEDNAELPTYVRMGALVLAAVCLYIAIDIGVTELSAIEHSGLILAGAFLFLGATGVLFFLPLRLRKKWQFKWWLAVLALDAIANLVRLLR</sequence>
<keyword evidence="3" id="KW-1185">Reference proteome</keyword>
<keyword evidence="1" id="KW-1133">Transmembrane helix</keyword>
<keyword evidence="1" id="KW-0812">Transmembrane</keyword>
<dbReference type="EMBL" id="JAVDXO010000001">
    <property type="protein sequence ID" value="MDR7305287.1"/>
    <property type="molecule type" value="Genomic_DNA"/>
</dbReference>
<dbReference type="Proteomes" id="UP001268089">
    <property type="component" value="Unassembled WGS sequence"/>
</dbReference>
<gene>
    <name evidence="2" type="ORF">J2X15_000553</name>
</gene>
<reference evidence="2 3" key="1">
    <citation type="submission" date="2023-07" db="EMBL/GenBank/DDBJ databases">
        <title>Sorghum-associated microbial communities from plants grown in Nebraska, USA.</title>
        <authorList>
            <person name="Schachtman D."/>
        </authorList>
    </citation>
    <scope>NUCLEOTIDE SEQUENCE [LARGE SCALE GENOMIC DNA]</scope>
    <source>
        <strain evidence="2 3">BE308</strain>
    </source>
</reference>
<name>A0ABU1ZIC2_9BURK</name>
<dbReference type="RefSeq" id="WP_310339301.1">
    <property type="nucleotide sequence ID" value="NZ_JAVDXO010000001.1"/>
</dbReference>
<evidence type="ECO:0000256" key="1">
    <source>
        <dbReference type="SAM" id="Phobius"/>
    </source>
</evidence>
<accession>A0ABU1ZIC2</accession>
<feature type="transmembrane region" description="Helical" evidence="1">
    <location>
        <begin position="16"/>
        <end position="35"/>
    </location>
</feature>
<organism evidence="2 3">
    <name type="scientific">Rhodoferax saidenbachensis</name>
    <dbReference type="NCBI Taxonomy" id="1484693"/>
    <lineage>
        <taxon>Bacteria</taxon>
        <taxon>Pseudomonadati</taxon>
        <taxon>Pseudomonadota</taxon>
        <taxon>Betaproteobacteria</taxon>
        <taxon>Burkholderiales</taxon>
        <taxon>Comamonadaceae</taxon>
        <taxon>Rhodoferax</taxon>
    </lineage>
</organism>
<keyword evidence="1" id="KW-0472">Membrane</keyword>
<feature type="transmembrane region" description="Helical" evidence="1">
    <location>
        <begin position="47"/>
        <end position="66"/>
    </location>
</feature>
<evidence type="ECO:0000313" key="2">
    <source>
        <dbReference type="EMBL" id="MDR7305287.1"/>
    </source>
</evidence>
<comment type="caution">
    <text evidence="2">The sequence shown here is derived from an EMBL/GenBank/DDBJ whole genome shotgun (WGS) entry which is preliminary data.</text>
</comment>
<evidence type="ECO:0000313" key="3">
    <source>
        <dbReference type="Proteomes" id="UP001268089"/>
    </source>
</evidence>
<proteinExistence type="predicted"/>
<protein>
    <submittedName>
        <fullName evidence="2">Uncharacterized protein</fullName>
    </submittedName>
</protein>